<dbReference type="Proteomes" id="UP000634229">
    <property type="component" value="Unassembled WGS sequence"/>
</dbReference>
<evidence type="ECO:0000313" key="4">
    <source>
        <dbReference type="EMBL" id="MBL1098962.1"/>
    </source>
</evidence>
<feature type="region of interest" description="Disordered" evidence="1">
    <location>
        <begin position="15"/>
        <end position="45"/>
    </location>
</feature>
<accession>A0ABS1NGB0</accession>
<sequence>MAAGLALTAAALAAAAPPGQGPGGGTPAQVPASEDGGRGGGPRPAMVAAPVRIADAAAVELLHPGDRVDVLAMPRPTAAPGRGPAAAARVVAPGVQVAQVPGAPGSGPHGGGTADKAGTDGGGADDTQAHDAGAAESGTYGAEPPEGGGSLVVLTVPRATAAALAGAAATSRLAVTLCRS</sequence>
<evidence type="ECO:0000256" key="1">
    <source>
        <dbReference type="SAM" id="MobiDB-lite"/>
    </source>
</evidence>
<feature type="chain" id="PRO_5047367680" description="Flp pilus assembly protein RcpC/CpaB domain-containing protein" evidence="2">
    <location>
        <begin position="16"/>
        <end position="180"/>
    </location>
</feature>
<feature type="compositionally biased region" description="Gly residues" evidence="1">
    <location>
        <begin position="104"/>
        <end position="124"/>
    </location>
</feature>
<dbReference type="InterPro" id="IPR031571">
    <property type="entry name" value="RcpC_dom"/>
</dbReference>
<organism evidence="4 5">
    <name type="scientific">Streptomyces coffeae</name>
    <dbReference type="NCBI Taxonomy" id="621382"/>
    <lineage>
        <taxon>Bacteria</taxon>
        <taxon>Bacillati</taxon>
        <taxon>Actinomycetota</taxon>
        <taxon>Actinomycetes</taxon>
        <taxon>Kitasatosporales</taxon>
        <taxon>Streptomycetaceae</taxon>
        <taxon>Streptomyces</taxon>
    </lineage>
</organism>
<evidence type="ECO:0000256" key="2">
    <source>
        <dbReference type="SAM" id="SignalP"/>
    </source>
</evidence>
<feature type="region of interest" description="Disordered" evidence="1">
    <location>
        <begin position="98"/>
        <end position="147"/>
    </location>
</feature>
<evidence type="ECO:0000313" key="5">
    <source>
        <dbReference type="Proteomes" id="UP000634229"/>
    </source>
</evidence>
<protein>
    <recommendedName>
        <fullName evidence="3">Flp pilus assembly protein RcpC/CpaB domain-containing protein</fullName>
    </recommendedName>
</protein>
<evidence type="ECO:0000259" key="3">
    <source>
        <dbReference type="Pfam" id="PF16976"/>
    </source>
</evidence>
<name>A0ABS1NGB0_9ACTN</name>
<reference evidence="4 5" key="1">
    <citation type="submission" date="2021-01" db="EMBL/GenBank/DDBJ databases">
        <title>WGS of actinomycetes isolated from Thailand.</title>
        <authorList>
            <person name="Thawai C."/>
        </authorList>
    </citation>
    <scope>NUCLEOTIDE SEQUENCE [LARGE SCALE GENOMIC DNA]</scope>
    <source>
        <strain evidence="4 5">CA1R205</strain>
    </source>
</reference>
<gene>
    <name evidence="4" type="ORF">JK363_20290</name>
</gene>
<proteinExistence type="predicted"/>
<feature type="signal peptide" evidence="2">
    <location>
        <begin position="1"/>
        <end position="15"/>
    </location>
</feature>
<keyword evidence="2" id="KW-0732">Signal</keyword>
<dbReference type="Pfam" id="PF16976">
    <property type="entry name" value="RcpC"/>
    <property type="match status" value="1"/>
</dbReference>
<dbReference type="EMBL" id="JAERRF010000011">
    <property type="protein sequence ID" value="MBL1098962.1"/>
    <property type="molecule type" value="Genomic_DNA"/>
</dbReference>
<keyword evidence="5" id="KW-1185">Reference proteome</keyword>
<comment type="caution">
    <text evidence="4">The sequence shown here is derived from an EMBL/GenBank/DDBJ whole genome shotgun (WGS) entry which is preliminary data.</text>
</comment>
<feature type="domain" description="Flp pilus assembly protein RcpC/CpaB" evidence="3">
    <location>
        <begin position="44"/>
        <end position="177"/>
    </location>
</feature>